<dbReference type="Gene3D" id="3.40.50.300">
    <property type="entry name" value="P-loop containing nucleotide triphosphate hydrolases"/>
    <property type="match status" value="1"/>
</dbReference>
<feature type="region of interest" description="Disordered" evidence="2">
    <location>
        <begin position="369"/>
        <end position="469"/>
    </location>
</feature>
<dbReference type="PROSITE" id="PS51719">
    <property type="entry name" value="G_SEPTIN"/>
    <property type="match status" value="1"/>
</dbReference>
<feature type="region of interest" description="Disordered" evidence="2">
    <location>
        <begin position="284"/>
        <end position="307"/>
    </location>
</feature>
<feature type="compositionally biased region" description="Polar residues" evidence="2">
    <location>
        <begin position="374"/>
        <end position="383"/>
    </location>
</feature>
<feature type="compositionally biased region" description="Basic and acidic residues" evidence="2">
    <location>
        <begin position="528"/>
        <end position="538"/>
    </location>
</feature>
<protein>
    <recommendedName>
        <fullName evidence="3">Septin-type G domain-containing protein</fullName>
    </recommendedName>
</protein>
<dbReference type="InterPro" id="IPR027417">
    <property type="entry name" value="P-loop_NTPase"/>
</dbReference>
<evidence type="ECO:0000259" key="3">
    <source>
        <dbReference type="PROSITE" id="PS51719"/>
    </source>
</evidence>
<feature type="compositionally biased region" description="Basic residues" evidence="2">
    <location>
        <begin position="1"/>
        <end position="10"/>
    </location>
</feature>
<feature type="compositionally biased region" description="Acidic residues" evidence="2">
    <location>
        <begin position="291"/>
        <end position="303"/>
    </location>
</feature>
<dbReference type="Proteomes" id="UP001556367">
    <property type="component" value="Unassembled WGS sequence"/>
</dbReference>
<keyword evidence="1" id="KW-0547">Nucleotide-binding</keyword>
<evidence type="ECO:0000313" key="4">
    <source>
        <dbReference type="EMBL" id="KAL0961104.1"/>
    </source>
</evidence>
<proteinExistence type="inferred from homology"/>
<name>A0ABR3JZS0_9AGAR</name>
<feature type="compositionally biased region" description="Polar residues" evidence="2">
    <location>
        <begin position="552"/>
        <end position="565"/>
    </location>
</feature>
<organism evidence="4 5">
    <name type="scientific">Hohenbuehelia grisea</name>
    <dbReference type="NCBI Taxonomy" id="104357"/>
    <lineage>
        <taxon>Eukaryota</taxon>
        <taxon>Fungi</taxon>
        <taxon>Dikarya</taxon>
        <taxon>Basidiomycota</taxon>
        <taxon>Agaricomycotina</taxon>
        <taxon>Agaricomycetes</taxon>
        <taxon>Agaricomycetidae</taxon>
        <taxon>Agaricales</taxon>
        <taxon>Pleurotineae</taxon>
        <taxon>Pleurotaceae</taxon>
        <taxon>Hohenbuehelia</taxon>
    </lineage>
</organism>
<comment type="similarity">
    <text evidence="1">Belongs to the TRAFAC class TrmE-Era-EngA-EngB-Septin-like GTPase superfamily. Septin GTPase family.</text>
</comment>
<dbReference type="EMBL" id="JASNQZ010000001">
    <property type="protein sequence ID" value="KAL0961104.1"/>
    <property type="molecule type" value="Genomic_DNA"/>
</dbReference>
<evidence type="ECO:0000256" key="1">
    <source>
        <dbReference type="RuleBase" id="RU004560"/>
    </source>
</evidence>
<feature type="region of interest" description="Disordered" evidence="2">
    <location>
        <begin position="499"/>
        <end position="568"/>
    </location>
</feature>
<keyword evidence="5" id="KW-1185">Reference proteome</keyword>
<feature type="compositionally biased region" description="Low complexity" evidence="2">
    <location>
        <begin position="512"/>
        <end position="525"/>
    </location>
</feature>
<accession>A0ABR3JZS0</accession>
<dbReference type="InterPro" id="IPR030379">
    <property type="entry name" value="G_SEPTIN_dom"/>
</dbReference>
<feature type="region of interest" description="Disordered" evidence="2">
    <location>
        <begin position="1"/>
        <end position="35"/>
    </location>
</feature>
<keyword evidence="1" id="KW-0342">GTP-binding</keyword>
<dbReference type="Pfam" id="PF00735">
    <property type="entry name" value="Septin"/>
    <property type="match status" value="3"/>
</dbReference>
<feature type="compositionally biased region" description="Low complexity" evidence="2">
    <location>
        <begin position="384"/>
        <end position="395"/>
    </location>
</feature>
<reference evidence="5" key="1">
    <citation type="submission" date="2024-06" db="EMBL/GenBank/DDBJ databases">
        <title>Multi-omics analyses provide insights into the biosynthesis of the anticancer antibiotic pleurotin in Hohenbuehelia grisea.</title>
        <authorList>
            <person name="Weaver J.A."/>
            <person name="Alberti F."/>
        </authorList>
    </citation>
    <scope>NUCLEOTIDE SEQUENCE [LARGE SCALE GENOMIC DNA]</scope>
    <source>
        <strain evidence="5">T-177</strain>
    </source>
</reference>
<comment type="caution">
    <text evidence="4">The sequence shown here is derived from an EMBL/GenBank/DDBJ whole genome shotgun (WGS) entry which is preliminary data.</text>
</comment>
<evidence type="ECO:0000313" key="5">
    <source>
        <dbReference type="Proteomes" id="UP001556367"/>
    </source>
</evidence>
<sequence length="650" mass="71081">MFSFRRKGSKKAQDSSKIRTSPSLPELSAHPGGLIPWPDTLVDVASIRQTPPPDNPTQGAAKSSIQGVDGILPFHRPFRGSPGKNHKGPIFELYMSAPPSAFDRNRSLAPTSADRLSQRKTLRVPPTFNLMVVGGRGTGKTSLLRLLLETADVSPGATVDQRAALDRFLRGPTKHTEAIKTACVEICESRFDRIMLSVIDTPGLDYAEGRELKLERQVTGIIKYIDAQYADTMSEESKVIRKSKADQHIHLCIYMIDPSSVITAAARRAKSSLPVKTQSDATVSYRVPDLVPDDSEDSEDEAESPLTMSPAEVRVIRRISRRCNVLPVIAHADSLTDEKLAALKQAVRTGLQEAGVDLGVFGPKTKVQRARSASLRQTRFTEPNANGNGNTNENGHSQELNNGDAKANGSVHSGELSSDEDSEERTSRPVIKLRAPRRRTLSRSQSRRSLADTAAEDRAPQLPDDGDTESVANIRFSAAVVARADLSPLVPFAVIAPQPSSRRRAPRPDSMVSQTSSVVTGSGVQPSEDGHAPSEDGHAPSFAGTEPMTPASVHSTLPNRRNSYMSGPPEDLRGVFVRKFRWGTVDVLNPEHCDFAALRTAVLSTHLKPLKVRTKEVLYEKYRTEKLLARRATSHISEEEQKRLFEDLGL</sequence>
<dbReference type="SUPFAM" id="SSF52540">
    <property type="entry name" value="P-loop containing nucleoside triphosphate hydrolases"/>
    <property type="match status" value="1"/>
</dbReference>
<feature type="domain" description="Septin-type G" evidence="3">
    <location>
        <begin position="124"/>
        <end position="629"/>
    </location>
</feature>
<gene>
    <name evidence="4" type="ORF">HGRIS_006081</name>
</gene>
<evidence type="ECO:0000256" key="2">
    <source>
        <dbReference type="SAM" id="MobiDB-lite"/>
    </source>
</evidence>
<dbReference type="PANTHER" id="PTHR18884">
    <property type="entry name" value="SEPTIN"/>
    <property type="match status" value="1"/>
</dbReference>